<dbReference type="GO" id="GO:0019544">
    <property type="term" value="P:L-arginine catabolic process to L-glutamate"/>
    <property type="evidence" value="ECO:0007669"/>
    <property type="project" value="TreeGrafter"/>
</dbReference>
<keyword evidence="5 9" id="KW-0032">Aminotransferase</keyword>
<dbReference type="InterPro" id="IPR015421">
    <property type="entry name" value="PyrdxlP-dep_Trfase_major"/>
</dbReference>
<evidence type="ECO:0000256" key="7">
    <source>
        <dbReference type="ARBA" id="ARBA00022898"/>
    </source>
</evidence>
<dbReference type="InterPro" id="IPR015424">
    <property type="entry name" value="PyrdxlP-dep_Trfase"/>
</dbReference>
<name>A0A2H9TNI3_9FUNG</name>
<dbReference type="PANTHER" id="PTHR11986:SF18">
    <property type="entry name" value="ORNITHINE AMINOTRANSFERASE, MITOCHONDRIAL"/>
    <property type="match status" value="1"/>
</dbReference>
<dbReference type="InterPro" id="IPR049704">
    <property type="entry name" value="Aminotrans_3_PPA_site"/>
</dbReference>
<comment type="similarity">
    <text evidence="3 8">Belongs to the class-III pyridoxal-phosphate-dependent aminotransferase family.</text>
</comment>
<dbReference type="InterPro" id="IPR005814">
    <property type="entry name" value="Aminotrans_3"/>
</dbReference>
<dbReference type="PROSITE" id="PS00600">
    <property type="entry name" value="AA_TRANSFER_CLASS_3"/>
    <property type="match status" value="1"/>
</dbReference>
<dbReference type="OrthoDB" id="10261433at2759"/>
<keyword evidence="6 9" id="KW-0808">Transferase</keyword>
<evidence type="ECO:0000256" key="5">
    <source>
        <dbReference type="ARBA" id="ARBA00022576"/>
    </source>
</evidence>
<dbReference type="UniPathway" id="UPA00098">
    <property type="reaction ID" value="UER00358"/>
</dbReference>
<dbReference type="SUPFAM" id="SSF53383">
    <property type="entry name" value="PLP-dependent transferases"/>
    <property type="match status" value="1"/>
</dbReference>
<dbReference type="GO" id="GO:0055129">
    <property type="term" value="P:L-proline biosynthetic process"/>
    <property type="evidence" value="ECO:0007669"/>
    <property type="project" value="UniProtKB-UniPathway"/>
</dbReference>
<dbReference type="Pfam" id="PF00202">
    <property type="entry name" value="Aminotran_3"/>
    <property type="match status" value="1"/>
</dbReference>
<evidence type="ECO:0000256" key="10">
    <source>
        <dbReference type="SAM" id="MobiDB-lite"/>
    </source>
</evidence>
<dbReference type="InterPro" id="IPR015422">
    <property type="entry name" value="PyrdxlP-dep_Trfase_small"/>
</dbReference>
<dbReference type="AlphaFoldDB" id="A0A2H9TNI3"/>
<dbReference type="NCBIfam" id="TIGR01885">
    <property type="entry name" value="Orn_aminotrans"/>
    <property type="match status" value="1"/>
</dbReference>
<evidence type="ECO:0000256" key="8">
    <source>
        <dbReference type="RuleBase" id="RU003560"/>
    </source>
</evidence>
<dbReference type="Proteomes" id="UP000240830">
    <property type="component" value="Unassembled WGS sequence"/>
</dbReference>
<dbReference type="GO" id="GO:0010121">
    <property type="term" value="P:L-arginine catabolic process to proline via ornithine"/>
    <property type="evidence" value="ECO:0007669"/>
    <property type="project" value="EnsemblFungi"/>
</dbReference>
<feature type="compositionally biased region" description="Polar residues" evidence="10">
    <location>
        <begin position="351"/>
        <end position="363"/>
    </location>
</feature>
<dbReference type="CDD" id="cd00610">
    <property type="entry name" value="OAT_like"/>
    <property type="match status" value="1"/>
</dbReference>
<evidence type="ECO:0000313" key="11">
    <source>
        <dbReference type="EMBL" id="PJF19328.1"/>
    </source>
</evidence>
<dbReference type="GO" id="GO:0006591">
    <property type="term" value="P:ornithine metabolic process"/>
    <property type="evidence" value="ECO:0007669"/>
    <property type="project" value="EnsemblFungi"/>
</dbReference>
<accession>A0A2H9TNI3</accession>
<gene>
    <name evidence="11" type="ORF">PSACC_00820</name>
</gene>
<reference evidence="11 12" key="1">
    <citation type="submission" date="2016-10" db="EMBL/GenBank/DDBJ databases">
        <title>The genome of Paramicrosporidium saccamoebae is the missing link in understanding Cryptomycota and Microsporidia evolution.</title>
        <authorList>
            <person name="Quandt C.A."/>
            <person name="Beaudet D."/>
            <person name="Corsaro D."/>
            <person name="Michel R."/>
            <person name="Corradi N."/>
            <person name="James T."/>
        </authorList>
    </citation>
    <scope>NUCLEOTIDE SEQUENCE [LARGE SCALE GENOMIC DNA]</scope>
    <source>
        <strain evidence="11 12">KSL3</strain>
    </source>
</reference>
<dbReference type="Gene3D" id="3.40.640.10">
    <property type="entry name" value="Type I PLP-dependent aspartate aminotransferase-like (Major domain)"/>
    <property type="match status" value="1"/>
</dbReference>
<evidence type="ECO:0000256" key="2">
    <source>
        <dbReference type="ARBA" id="ARBA00004998"/>
    </source>
</evidence>
<evidence type="ECO:0000256" key="3">
    <source>
        <dbReference type="ARBA" id="ARBA00008954"/>
    </source>
</evidence>
<dbReference type="FunFam" id="3.40.640.10:FF:000011">
    <property type="entry name" value="Ornithine aminotransferase"/>
    <property type="match status" value="1"/>
</dbReference>
<dbReference type="GO" id="GO:0004587">
    <property type="term" value="F:ornithine aminotransferase activity"/>
    <property type="evidence" value="ECO:0007669"/>
    <property type="project" value="UniProtKB-EC"/>
</dbReference>
<sequence length="373" mass="40514">MISSPLTRRPTKAYGPFESNLLGHCHPKILKALTEQASRLTLSSRAFYNDMFGRYAKFVTEYFGYEMVLPMNTGAEGVETALKLARKWGYLKKGIPSNEAIILGFAGNFHGRTFGAISLSTDPESRDGFGPYLPGVGAICGDNSTALAYNDAAQLEAVLERHGPKVAAIIIEPIQGEAGINVPDEGYLKKCFELCKKHNVLFIADEIQTGLGRTGKLLAVDHEDIRPDVLILGKALSGGVYPVSAILADRDIMLCIQPGEHGSTYGGNPIACAVAIAALEVLRDEKLAERAEVLGERLRRGLRNLNTPLLTTGNNLKSPSLIPSPWQGTAECDCSRQCSTEWEKGLAYLSPPQTIRHPNQTHSRQYHPSGLPS</sequence>
<feature type="region of interest" description="Disordered" evidence="10">
    <location>
        <begin position="350"/>
        <end position="373"/>
    </location>
</feature>
<protein>
    <recommendedName>
        <fullName evidence="4 9">Ornithine aminotransferase</fullName>
        <ecNumber evidence="4 9">2.6.1.13</ecNumber>
    </recommendedName>
</protein>
<comment type="pathway">
    <text evidence="2 9">Amino-acid biosynthesis; L-proline biosynthesis; L-glutamate 5-semialdehyde from L-ornithine: step 1/1.</text>
</comment>
<dbReference type="EMBL" id="MTSL01000065">
    <property type="protein sequence ID" value="PJF19328.1"/>
    <property type="molecule type" value="Genomic_DNA"/>
</dbReference>
<evidence type="ECO:0000256" key="1">
    <source>
        <dbReference type="ARBA" id="ARBA00001933"/>
    </source>
</evidence>
<dbReference type="EC" id="2.6.1.13" evidence="4 9"/>
<dbReference type="InterPro" id="IPR050103">
    <property type="entry name" value="Class-III_PLP-dep_AT"/>
</dbReference>
<evidence type="ECO:0000256" key="9">
    <source>
        <dbReference type="RuleBase" id="RU365036"/>
    </source>
</evidence>
<comment type="cofactor">
    <cofactor evidence="1 9">
        <name>pyridoxal 5'-phosphate</name>
        <dbReference type="ChEBI" id="CHEBI:597326"/>
    </cofactor>
</comment>
<keyword evidence="12" id="KW-1185">Reference proteome</keyword>
<dbReference type="GO" id="GO:0042802">
    <property type="term" value="F:identical protein binding"/>
    <property type="evidence" value="ECO:0007669"/>
    <property type="project" value="TreeGrafter"/>
</dbReference>
<dbReference type="PANTHER" id="PTHR11986">
    <property type="entry name" value="AMINOTRANSFERASE CLASS III"/>
    <property type="match status" value="1"/>
</dbReference>
<organism evidence="11 12">
    <name type="scientific">Paramicrosporidium saccamoebae</name>
    <dbReference type="NCBI Taxonomy" id="1246581"/>
    <lineage>
        <taxon>Eukaryota</taxon>
        <taxon>Fungi</taxon>
        <taxon>Fungi incertae sedis</taxon>
        <taxon>Cryptomycota</taxon>
        <taxon>Cryptomycota incertae sedis</taxon>
        <taxon>Paramicrosporidium</taxon>
    </lineage>
</organism>
<proteinExistence type="inferred from homology"/>
<dbReference type="GO" id="GO:0005829">
    <property type="term" value="C:cytosol"/>
    <property type="evidence" value="ECO:0007669"/>
    <property type="project" value="EnsemblFungi"/>
</dbReference>
<dbReference type="GO" id="GO:0030170">
    <property type="term" value="F:pyridoxal phosphate binding"/>
    <property type="evidence" value="ECO:0007669"/>
    <property type="project" value="InterPro"/>
</dbReference>
<keyword evidence="7 8" id="KW-0663">Pyridoxal phosphate</keyword>
<evidence type="ECO:0000256" key="4">
    <source>
        <dbReference type="ARBA" id="ARBA00012924"/>
    </source>
</evidence>
<dbReference type="Gene3D" id="3.90.1150.10">
    <property type="entry name" value="Aspartate Aminotransferase, domain 1"/>
    <property type="match status" value="1"/>
</dbReference>
<comment type="caution">
    <text evidence="11">The sequence shown here is derived from an EMBL/GenBank/DDBJ whole genome shotgun (WGS) entry which is preliminary data.</text>
</comment>
<evidence type="ECO:0000256" key="6">
    <source>
        <dbReference type="ARBA" id="ARBA00022679"/>
    </source>
</evidence>
<comment type="catalytic activity">
    <reaction evidence="9">
        <text>a 2-oxocarboxylate + L-ornithine = L-glutamate 5-semialdehyde + an L-alpha-amino acid</text>
        <dbReference type="Rhea" id="RHEA:13877"/>
        <dbReference type="ChEBI" id="CHEBI:35179"/>
        <dbReference type="ChEBI" id="CHEBI:46911"/>
        <dbReference type="ChEBI" id="CHEBI:58066"/>
        <dbReference type="ChEBI" id="CHEBI:59869"/>
        <dbReference type="EC" id="2.6.1.13"/>
    </reaction>
</comment>
<dbReference type="InterPro" id="IPR010164">
    <property type="entry name" value="Orn_aminotrans"/>
</dbReference>
<evidence type="ECO:0000313" key="12">
    <source>
        <dbReference type="Proteomes" id="UP000240830"/>
    </source>
</evidence>
<dbReference type="STRING" id="1246581.A0A2H9TNI3"/>